<evidence type="ECO:0000256" key="1">
    <source>
        <dbReference type="ARBA" id="ARBA00007867"/>
    </source>
</evidence>
<dbReference type="PANTHER" id="PTHR43317:SF1">
    <property type="entry name" value="THERMOSPERMINE SYNTHASE ACAULIS5"/>
    <property type="match status" value="1"/>
</dbReference>
<evidence type="ECO:0000313" key="7">
    <source>
        <dbReference type="Proteomes" id="UP001548590"/>
    </source>
</evidence>
<evidence type="ECO:0000256" key="2">
    <source>
        <dbReference type="ARBA" id="ARBA00022679"/>
    </source>
</evidence>
<dbReference type="RefSeq" id="WP_345927509.1">
    <property type="nucleotide sequence ID" value="NZ_JBDIVF010000004.1"/>
</dbReference>
<comment type="similarity">
    <text evidence="1">Belongs to the spermidine/spermine synthase family.</text>
</comment>
<keyword evidence="7" id="KW-1185">Reference proteome</keyword>
<keyword evidence="3 4" id="KW-0620">Polyamine biosynthesis</keyword>
<comment type="caution">
    <text evidence="6">The sequence shown here is derived from an EMBL/GenBank/DDBJ whole genome shotgun (WGS) entry which is preliminary data.</text>
</comment>
<keyword evidence="2 4" id="KW-0808">Transferase</keyword>
<dbReference type="PROSITE" id="PS51006">
    <property type="entry name" value="PABS_2"/>
    <property type="match status" value="1"/>
</dbReference>
<dbReference type="SUPFAM" id="SSF53335">
    <property type="entry name" value="S-adenosyl-L-methionine-dependent methyltransferases"/>
    <property type="match status" value="1"/>
</dbReference>
<sequence length="255" mass="28030">MHSEIDVSEEGGVRYLHFGSEWVQGAMRIRRPVDLELEYTREMMSGLLLRNGFTTGARWPGRILLVGLGAGSLTKFCYWKLPQARVTTVEIDPAVHAAASFHFKLPAEDERFSVVIEDGADYMLRSRPKFDLILIDGYDADARVGLLDSLPFYQACWARLKEGGVLATNLFGRSRRYAEPLERLTTAFEGRSLALPPCESGNVIALATRGGPVTLPLGELEERAAQLKSATGLDLRGTVRRIAASGLLHSGALVL</sequence>
<dbReference type="PANTHER" id="PTHR43317">
    <property type="entry name" value="THERMOSPERMINE SYNTHASE ACAULIS5"/>
    <property type="match status" value="1"/>
</dbReference>
<dbReference type="InterPro" id="IPR029063">
    <property type="entry name" value="SAM-dependent_MTases_sf"/>
</dbReference>
<dbReference type="Proteomes" id="UP001548590">
    <property type="component" value="Unassembled WGS sequence"/>
</dbReference>
<evidence type="ECO:0000313" key="6">
    <source>
        <dbReference type="EMBL" id="MET1490694.1"/>
    </source>
</evidence>
<evidence type="ECO:0000259" key="5">
    <source>
        <dbReference type="PROSITE" id="PS51006"/>
    </source>
</evidence>
<organism evidence="6 7">
    <name type="scientific">Uliginosibacterium paludis</name>
    <dbReference type="NCBI Taxonomy" id="1615952"/>
    <lineage>
        <taxon>Bacteria</taxon>
        <taxon>Pseudomonadati</taxon>
        <taxon>Pseudomonadota</taxon>
        <taxon>Betaproteobacteria</taxon>
        <taxon>Rhodocyclales</taxon>
        <taxon>Zoogloeaceae</taxon>
        <taxon>Uliginosibacterium</taxon>
    </lineage>
</organism>
<feature type="domain" description="PABS" evidence="5">
    <location>
        <begin position="1"/>
        <end position="219"/>
    </location>
</feature>
<name>A0ABV2CS05_9RHOO</name>
<proteinExistence type="inferred from homology"/>
<dbReference type="InterPro" id="IPR030374">
    <property type="entry name" value="PABS"/>
</dbReference>
<dbReference type="Gene3D" id="3.40.50.150">
    <property type="entry name" value="Vaccinia Virus protein VP39"/>
    <property type="match status" value="1"/>
</dbReference>
<gene>
    <name evidence="6" type="ORF">ABVT11_12730</name>
</gene>
<evidence type="ECO:0000256" key="3">
    <source>
        <dbReference type="ARBA" id="ARBA00023115"/>
    </source>
</evidence>
<protein>
    <submittedName>
        <fullName evidence="6">Spermidine synthase</fullName>
    </submittedName>
</protein>
<dbReference type="CDD" id="cd02440">
    <property type="entry name" value="AdoMet_MTases"/>
    <property type="match status" value="1"/>
</dbReference>
<reference evidence="6 7" key="1">
    <citation type="submission" date="2024-07" db="EMBL/GenBank/DDBJ databases">
        <title>Uliginosibacterium paludis KCTC:42655.</title>
        <authorList>
            <person name="Kim M.K."/>
        </authorList>
    </citation>
    <scope>NUCLEOTIDE SEQUENCE [LARGE SCALE GENOMIC DNA]</scope>
    <source>
        <strain evidence="6 7">KCTC 42655</strain>
    </source>
</reference>
<evidence type="ECO:0000256" key="4">
    <source>
        <dbReference type="PROSITE-ProRule" id="PRU00354"/>
    </source>
</evidence>
<accession>A0ABV2CS05</accession>
<dbReference type="EMBL" id="JBEWLZ010000006">
    <property type="protein sequence ID" value="MET1490694.1"/>
    <property type="molecule type" value="Genomic_DNA"/>
</dbReference>
<dbReference type="Pfam" id="PF01564">
    <property type="entry name" value="Spermine_synth"/>
    <property type="match status" value="1"/>
</dbReference>
<feature type="active site" description="Proton acceptor" evidence="4">
    <location>
        <position position="136"/>
    </location>
</feature>